<organism evidence="6 7">
    <name type="scientific">Collinsella stercoris DSM 13279</name>
    <dbReference type="NCBI Taxonomy" id="445975"/>
    <lineage>
        <taxon>Bacteria</taxon>
        <taxon>Bacillati</taxon>
        <taxon>Actinomycetota</taxon>
        <taxon>Coriobacteriia</taxon>
        <taxon>Coriobacteriales</taxon>
        <taxon>Coriobacteriaceae</taxon>
        <taxon>Collinsella</taxon>
    </lineage>
</organism>
<dbReference type="HAMAP" id="MF_00113">
    <property type="entry name" value="QueA"/>
    <property type="match status" value="1"/>
</dbReference>
<name>B6GE52_9ACTN</name>
<accession>B6GE52</accession>
<dbReference type="HOGENOM" id="CLU_039110_1_1_11"/>
<keyword evidence="7" id="KW-1185">Reference proteome</keyword>
<evidence type="ECO:0000256" key="5">
    <source>
        <dbReference type="HAMAP-Rule" id="MF_00113"/>
    </source>
</evidence>
<keyword evidence="1 5" id="KW-0963">Cytoplasm</keyword>
<sequence>MKGGTMRTDDFDYNLPDELIAQAPAEPRDSCRLLVLNRELEGGPARAVDAVALAHGGSVEHRHFYDIIDYLEPGDLLVANQTRVMPARLIGKKPTGGVAETLLLRRREDIDALGHVWECLVNPGKRLKPGNVVEYRAGGLLAPEGSPVVLRAEIVDFVDDSKGGRLVRFEPVGANEQGEPRTLDEAIHAAGHVPLPPYITGYEGDPEKYQTVYAMSEEHSAAAPTAGLHFTPELIERIKAKGCGWATVELEVGIDTFRLVEEDDPTEHVMHTERYHVPAEVVEAVHAAKAAGRRVIAVGTTAVRSLESAWDANAAASVPPVTARGFEGREDGADMCGAGDIVTREDATTNLYLMPGSTYHVVDALITNFHVPRSTLMMLVSALATRDQVIDAYEEAVRERYRFFSFGDAMLIE</sequence>
<reference evidence="6 7" key="2">
    <citation type="submission" date="2008-10" db="EMBL/GenBank/DDBJ databases">
        <authorList>
            <person name="Fulton L."/>
            <person name="Clifton S."/>
            <person name="Fulton B."/>
            <person name="Xu J."/>
            <person name="Minx P."/>
            <person name="Pepin K.H."/>
            <person name="Johnson M."/>
            <person name="Thiruvilangam P."/>
            <person name="Bhonagiri V."/>
            <person name="Nash W.E."/>
            <person name="Mardis E.R."/>
            <person name="Wilson R.K."/>
        </authorList>
    </citation>
    <scope>NUCLEOTIDE SEQUENCE [LARGE SCALE GENOMIC DNA]</scope>
    <source>
        <strain evidence="6 7">DSM 13279</strain>
    </source>
</reference>
<evidence type="ECO:0000256" key="2">
    <source>
        <dbReference type="ARBA" id="ARBA00022679"/>
    </source>
</evidence>
<evidence type="ECO:0000313" key="6">
    <source>
        <dbReference type="EMBL" id="EEA89435.1"/>
    </source>
</evidence>
<dbReference type="GO" id="GO:0051075">
    <property type="term" value="F:S-adenosylmethionine:tRNA ribosyltransferase-isomerase activity"/>
    <property type="evidence" value="ECO:0007669"/>
    <property type="project" value="UniProtKB-EC"/>
</dbReference>
<dbReference type="AlphaFoldDB" id="B6GE52"/>
<dbReference type="PANTHER" id="PTHR30307:SF0">
    <property type="entry name" value="S-ADENOSYLMETHIONINE:TRNA RIBOSYLTRANSFERASE-ISOMERASE"/>
    <property type="match status" value="1"/>
</dbReference>
<dbReference type="NCBIfam" id="TIGR00113">
    <property type="entry name" value="queA"/>
    <property type="match status" value="1"/>
</dbReference>
<keyword evidence="6" id="KW-0413">Isomerase</keyword>
<comment type="subcellular location">
    <subcellularLocation>
        <location evidence="5">Cytoplasm</location>
    </subcellularLocation>
</comment>
<comment type="caution">
    <text evidence="6">The sequence shown here is derived from an EMBL/GenBank/DDBJ whole genome shotgun (WGS) entry which is preliminary data.</text>
</comment>
<protein>
    <recommendedName>
        <fullName evidence="5">S-adenosylmethionine:tRNA ribosyltransferase-isomerase</fullName>
        <ecNumber evidence="5">2.4.99.17</ecNumber>
    </recommendedName>
    <alternativeName>
        <fullName evidence="5">Queuosine biosynthesis protein QueA</fullName>
    </alternativeName>
</protein>
<dbReference type="InterPro" id="IPR042119">
    <property type="entry name" value="QueA_dom2"/>
</dbReference>
<dbReference type="NCBIfam" id="NF001140">
    <property type="entry name" value="PRK00147.1"/>
    <property type="match status" value="1"/>
</dbReference>
<dbReference type="InterPro" id="IPR036100">
    <property type="entry name" value="QueA_sf"/>
</dbReference>
<dbReference type="eggNOG" id="COG0809">
    <property type="taxonomic scope" value="Bacteria"/>
</dbReference>
<dbReference type="Gene3D" id="3.40.1780.10">
    <property type="entry name" value="QueA-like"/>
    <property type="match status" value="1"/>
</dbReference>
<dbReference type="EC" id="2.4.99.17" evidence="5"/>
<dbReference type="InterPro" id="IPR042118">
    <property type="entry name" value="QueA_dom1"/>
</dbReference>
<keyword evidence="3 5" id="KW-0949">S-adenosyl-L-methionine</keyword>
<dbReference type="GO" id="GO:0005737">
    <property type="term" value="C:cytoplasm"/>
    <property type="evidence" value="ECO:0007669"/>
    <property type="project" value="UniProtKB-SubCell"/>
</dbReference>
<evidence type="ECO:0000256" key="3">
    <source>
        <dbReference type="ARBA" id="ARBA00022691"/>
    </source>
</evidence>
<dbReference type="UniPathway" id="UPA00392"/>
<comment type="subunit">
    <text evidence="5">Monomer.</text>
</comment>
<comment type="similarity">
    <text evidence="5">Belongs to the QueA family.</text>
</comment>
<evidence type="ECO:0000256" key="1">
    <source>
        <dbReference type="ARBA" id="ARBA00022490"/>
    </source>
</evidence>
<dbReference type="SUPFAM" id="SSF111337">
    <property type="entry name" value="QueA-like"/>
    <property type="match status" value="1"/>
</dbReference>
<dbReference type="Proteomes" id="UP000003560">
    <property type="component" value="Unassembled WGS sequence"/>
</dbReference>
<keyword evidence="2 5" id="KW-0808">Transferase</keyword>
<evidence type="ECO:0000256" key="4">
    <source>
        <dbReference type="ARBA" id="ARBA00022785"/>
    </source>
</evidence>
<gene>
    <name evidence="5 6" type="primary">queA</name>
    <name evidence="6" type="ORF">COLSTE_02389</name>
</gene>
<comment type="function">
    <text evidence="5">Transfers and isomerizes the ribose moiety from AdoMet to the 7-aminomethyl group of 7-deazaguanine (preQ1-tRNA) to give epoxyqueuosine (oQ-tRNA).</text>
</comment>
<dbReference type="EMBL" id="ABXJ01000142">
    <property type="protein sequence ID" value="EEA89435.1"/>
    <property type="molecule type" value="Genomic_DNA"/>
</dbReference>
<dbReference type="STRING" id="445975.COLSTE_02389"/>
<dbReference type="Gene3D" id="2.40.10.240">
    <property type="entry name" value="QueA-like"/>
    <property type="match status" value="1"/>
</dbReference>
<dbReference type="InterPro" id="IPR003699">
    <property type="entry name" value="QueA"/>
</dbReference>
<dbReference type="PANTHER" id="PTHR30307">
    <property type="entry name" value="S-ADENOSYLMETHIONINE:TRNA RIBOSYLTRANSFERASE-ISOMERASE"/>
    <property type="match status" value="1"/>
</dbReference>
<evidence type="ECO:0000313" key="7">
    <source>
        <dbReference type="Proteomes" id="UP000003560"/>
    </source>
</evidence>
<comment type="pathway">
    <text evidence="5">tRNA modification; tRNA-queuosine biosynthesis.</text>
</comment>
<dbReference type="Pfam" id="PF02547">
    <property type="entry name" value="Queuosine_synth"/>
    <property type="match status" value="1"/>
</dbReference>
<dbReference type="GO" id="GO:0008616">
    <property type="term" value="P:tRNA queuosine(34) biosynthetic process"/>
    <property type="evidence" value="ECO:0007669"/>
    <property type="project" value="UniProtKB-UniRule"/>
</dbReference>
<proteinExistence type="inferred from homology"/>
<keyword evidence="4 5" id="KW-0671">Queuosine biosynthesis</keyword>
<comment type="catalytic activity">
    <reaction evidence="5">
        <text>7-aminomethyl-7-carbaguanosine(34) in tRNA + S-adenosyl-L-methionine = epoxyqueuosine(34) in tRNA + adenine + L-methionine + 2 H(+)</text>
        <dbReference type="Rhea" id="RHEA:32155"/>
        <dbReference type="Rhea" id="RHEA-COMP:10342"/>
        <dbReference type="Rhea" id="RHEA-COMP:18582"/>
        <dbReference type="ChEBI" id="CHEBI:15378"/>
        <dbReference type="ChEBI" id="CHEBI:16708"/>
        <dbReference type="ChEBI" id="CHEBI:57844"/>
        <dbReference type="ChEBI" id="CHEBI:59789"/>
        <dbReference type="ChEBI" id="CHEBI:82833"/>
        <dbReference type="ChEBI" id="CHEBI:194443"/>
        <dbReference type="EC" id="2.4.99.17"/>
    </reaction>
</comment>
<reference evidence="6 7" key="1">
    <citation type="submission" date="2008-10" db="EMBL/GenBank/DDBJ databases">
        <title>Draft genome sequence of Collinsella stercoris (DSM 13279).</title>
        <authorList>
            <person name="Sudarsanam P."/>
            <person name="Ley R."/>
            <person name="Guruge J."/>
            <person name="Turnbaugh P.J."/>
            <person name="Mahowald M."/>
            <person name="Liep D."/>
            <person name="Gordon J."/>
        </authorList>
    </citation>
    <scope>NUCLEOTIDE SEQUENCE [LARGE SCALE GENOMIC DNA]</scope>
    <source>
        <strain evidence="6 7">DSM 13279</strain>
    </source>
</reference>